<evidence type="ECO:0000313" key="2">
    <source>
        <dbReference type="Proteomes" id="UP001470230"/>
    </source>
</evidence>
<name>A0ABR2KMZ5_9EUKA</name>
<sequence>MIPSSLKSIENFAFEGCSSLSELTFINIDSSKSPFSVIQYKKDNLKGCSSLKEIFVPSSFFKIETFAFNLYSYLSKINVSSGIENEKA</sequence>
<gene>
    <name evidence="1" type="ORF">M9Y10_029748</name>
</gene>
<protein>
    <submittedName>
        <fullName evidence="1">Uncharacterized protein</fullName>
    </submittedName>
</protein>
<comment type="caution">
    <text evidence="1">The sequence shown here is derived from an EMBL/GenBank/DDBJ whole genome shotgun (WGS) entry which is preliminary data.</text>
</comment>
<evidence type="ECO:0000313" key="1">
    <source>
        <dbReference type="EMBL" id="KAK8892515.1"/>
    </source>
</evidence>
<proteinExistence type="predicted"/>
<dbReference type="Pfam" id="PF13306">
    <property type="entry name" value="LRR_5"/>
    <property type="match status" value="1"/>
</dbReference>
<dbReference type="Gene3D" id="3.80.10.10">
    <property type="entry name" value="Ribonuclease Inhibitor"/>
    <property type="match status" value="1"/>
</dbReference>
<keyword evidence="2" id="KW-1185">Reference proteome</keyword>
<dbReference type="InterPro" id="IPR026906">
    <property type="entry name" value="LRR_5"/>
</dbReference>
<dbReference type="InterPro" id="IPR032675">
    <property type="entry name" value="LRR_dom_sf"/>
</dbReference>
<dbReference type="EMBL" id="JAPFFF010000004">
    <property type="protein sequence ID" value="KAK8892515.1"/>
    <property type="molecule type" value="Genomic_DNA"/>
</dbReference>
<reference evidence="1 2" key="1">
    <citation type="submission" date="2024-04" db="EMBL/GenBank/DDBJ databases">
        <title>Tritrichomonas musculus Genome.</title>
        <authorList>
            <person name="Alves-Ferreira E."/>
            <person name="Grigg M."/>
            <person name="Lorenzi H."/>
            <person name="Galac M."/>
        </authorList>
    </citation>
    <scope>NUCLEOTIDE SEQUENCE [LARGE SCALE GENOMIC DNA]</scope>
    <source>
        <strain evidence="1 2">EAF2021</strain>
    </source>
</reference>
<organism evidence="1 2">
    <name type="scientific">Tritrichomonas musculus</name>
    <dbReference type="NCBI Taxonomy" id="1915356"/>
    <lineage>
        <taxon>Eukaryota</taxon>
        <taxon>Metamonada</taxon>
        <taxon>Parabasalia</taxon>
        <taxon>Tritrichomonadida</taxon>
        <taxon>Tritrichomonadidae</taxon>
        <taxon>Tritrichomonas</taxon>
    </lineage>
</organism>
<dbReference type="Proteomes" id="UP001470230">
    <property type="component" value="Unassembled WGS sequence"/>
</dbReference>
<accession>A0ABR2KMZ5</accession>